<dbReference type="GO" id="GO:0005739">
    <property type="term" value="C:mitochondrion"/>
    <property type="evidence" value="ECO:0007669"/>
    <property type="project" value="TreeGrafter"/>
</dbReference>
<dbReference type="PANTHER" id="PTHR12553">
    <property type="entry name" value="ZINC PHOSPHODIESTERASE ELAC PROTEIN 2"/>
    <property type="match status" value="1"/>
</dbReference>
<evidence type="ECO:0000256" key="7">
    <source>
        <dbReference type="ARBA" id="ARBA00022723"/>
    </source>
</evidence>
<feature type="domain" description="tRNase Z endonuclease" evidence="12">
    <location>
        <begin position="4"/>
        <end position="49"/>
    </location>
</feature>
<dbReference type="PANTHER" id="PTHR12553:SF49">
    <property type="entry name" value="ZINC PHOSPHODIESTERASE ELAC PROTEIN 2"/>
    <property type="match status" value="1"/>
</dbReference>
<dbReference type="CDD" id="cd07718">
    <property type="entry name" value="RNaseZ_ELAC1_ELAC2-C-term-like_MBL-fold"/>
    <property type="match status" value="1"/>
</dbReference>
<evidence type="ECO:0000256" key="6">
    <source>
        <dbReference type="ARBA" id="ARBA00022722"/>
    </source>
</evidence>
<evidence type="ECO:0000256" key="2">
    <source>
        <dbReference type="ARBA" id="ARBA00001947"/>
    </source>
</evidence>
<keyword evidence="6" id="KW-0540">Nuclease</keyword>
<comment type="cofactor">
    <cofactor evidence="2">
        <name>Zn(2+)</name>
        <dbReference type="ChEBI" id="CHEBI:29105"/>
    </cofactor>
</comment>
<protein>
    <recommendedName>
        <fullName evidence="4">ribonuclease Z</fullName>
        <ecNumber evidence="4">3.1.26.11</ecNumber>
    </recommendedName>
</protein>
<reference evidence="13 14" key="2">
    <citation type="submission" date="2015-05" db="EMBL/GenBank/DDBJ databases">
        <authorList>
            <person name="Morales-Cruz A."/>
            <person name="Amrine K.C."/>
            <person name="Cantu D."/>
        </authorList>
    </citation>
    <scope>NUCLEOTIDE SEQUENCE [LARGE SCALE GENOMIC DNA]</scope>
    <source>
        <strain evidence="13">UCRPC4</strain>
    </source>
</reference>
<evidence type="ECO:0000256" key="9">
    <source>
        <dbReference type="ARBA" id="ARBA00022801"/>
    </source>
</evidence>
<dbReference type="AlphaFoldDB" id="A0A0G2HHP6"/>
<dbReference type="InterPro" id="IPR036866">
    <property type="entry name" value="RibonucZ/Hydroxyglut_hydro"/>
</dbReference>
<comment type="catalytic activity">
    <reaction evidence="1">
        <text>Endonucleolytic cleavage of RNA, removing extra 3' nucleotides from tRNA precursor, generating 3' termini of tRNAs. A 3'-hydroxy group is left at the tRNA terminus and a 5'-phosphoryl group is left at the trailer molecule.</text>
        <dbReference type="EC" id="3.1.26.11"/>
    </reaction>
</comment>
<dbReference type="GO" id="GO:0046872">
    <property type="term" value="F:metal ion binding"/>
    <property type="evidence" value="ECO:0007669"/>
    <property type="project" value="UniProtKB-KW"/>
</dbReference>
<keyword evidence="9" id="KW-0378">Hydrolase</keyword>
<evidence type="ECO:0000256" key="4">
    <source>
        <dbReference type="ARBA" id="ARBA00012477"/>
    </source>
</evidence>
<keyword evidence="14" id="KW-1185">Reference proteome</keyword>
<dbReference type="Pfam" id="PF13691">
    <property type="entry name" value="Lactamase_B_4"/>
    <property type="match status" value="1"/>
</dbReference>
<reference evidence="13 14" key="1">
    <citation type="submission" date="2015-05" db="EMBL/GenBank/DDBJ databases">
        <title>Distinctive expansion of gene families associated with plant cell wall degradation and secondary metabolism in the genomes of grapevine trunk pathogens.</title>
        <authorList>
            <person name="Lawrence D.P."/>
            <person name="Travadon R."/>
            <person name="Rolshausen P.E."/>
            <person name="Baumgartner K."/>
        </authorList>
    </citation>
    <scope>NUCLEOTIDE SEQUENCE [LARGE SCALE GENOMIC DNA]</scope>
    <source>
        <strain evidence="13">UCRPC4</strain>
    </source>
</reference>
<evidence type="ECO:0000313" key="13">
    <source>
        <dbReference type="EMBL" id="KKY27940.1"/>
    </source>
</evidence>
<dbReference type="Proteomes" id="UP000053317">
    <property type="component" value="Unassembled WGS sequence"/>
</dbReference>
<gene>
    <name evidence="13" type="ORF">UCRPC4_g00784</name>
</gene>
<feature type="compositionally biased region" description="Low complexity" evidence="11">
    <location>
        <begin position="946"/>
        <end position="964"/>
    </location>
</feature>
<dbReference type="Gene3D" id="3.60.15.10">
    <property type="entry name" value="Ribonuclease Z/Hydroxyacylglutathione hydrolase-like"/>
    <property type="match status" value="2"/>
</dbReference>
<evidence type="ECO:0000256" key="8">
    <source>
        <dbReference type="ARBA" id="ARBA00022759"/>
    </source>
</evidence>
<keyword evidence="5" id="KW-0819">tRNA processing</keyword>
<evidence type="ECO:0000256" key="3">
    <source>
        <dbReference type="ARBA" id="ARBA00007823"/>
    </source>
</evidence>
<dbReference type="InterPro" id="IPR047151">
    <property type="entry name" value="RNZ2-like"/>
</dbReference>
<dbReference type="EC" id="3.1.26.11" evidence="4"/>
<evidence type="ECO:0000256" key="1">
    <source>
        <dbReference type="ARBA" id="ARBA00000402"/>
    </source>
</evidence>
<proteinExistence type="inferred from homology"/>
<evidence type="ECO:0000259" key="12">
    <source>
        <dbReference type="Pfam" id="PF13691"/>
    </source>
</evidence>
<dbReference type="OrthoDB" id="527344at2759"/>
<comment type="similarity">
    <text evidence="3">Belongs to the RNase Z family.</text>
</comment>
<evidence type="ECO:0000256" key="10">
    <source>
        <dbReference type="ARBA" id="ARBA00022833"/>
    </source>
</evidence>
<feature type="compositionally biased region" description="Low complexity" evidence="11">
    <location>
        <begin position="926"/>
        <end position="935"/>
    </location>
</feature>
<evidence type="ECO:0000313" key="14">
    <source>
        <dbReference type="Proteomes" id="UP000053317"/>
    </source>
</evidence>
<sequence>MVAQFDNARYFFGNISEGTQRSCIEYGIRTARMKELFLSGKTEWQNTGGLFGLVLSLAETLKVQQENQEHANSKSKKAPEDPIKTAIGIHGGDNILHTLATGRRFIFRTNTPLTVHEMDTSDTKPDLGPHWEDGNLRVWKMKIYPSSVSHTDITPEYQTKRKLDNEQRRRIVSLMFDSDWRNDSLMEVPLGECQVAKQIFIRKPDSKGIELYKGPLPGSVEADPALKVLTRRPWPGATVGQLPPAQRETSSMCYIAKSHPRRGAFDPKKAIELGVKPGPDFGKLAGRMSVQTKDGNVVTPEMVLEPDRIALGFAVINIPTAEYVDDLISRPEWNSEDIMEGLELISWQLGEGVYKDPRIQAFCEKFPPNVRHFISSPDYCPNRLTFSSVARMTTKLAELAPDQFKVPVHDNVSAVQRQNRSLLASGAEIPKRTKFISAVPGLLVRIAPKLKVVSESAAQPLNTAEVLEGLDRKARNLGRAARARIKAKLKQQVQPALPGEDAQIITLGTGSSSPSKYRNLSGTLLRVPGSGSYLLDCGEGTLGQLKRAFEPEELYDILRDLKMIWISHLHADHHLGTISLIRAWHEAVHGSLQTNSSKTFSTGHCPQAPEEDQSFSPEMPWPTLAIVSHEDMLTVLREYSTAENFGLDKCILLLAVANSDFQLDLTHQHPGGTWVRKIVPASDPKIYQHCLGLKDLKFCRVSHCYGAMAVSLEFEDGFKVSYSGDCRPSQRFAEIGAGSTVLIHEATFDDELHNDACAKKHSTTSEAIGVAAAMGAKTLLLTHFSQRYAKLPEMSKMNTLKVNFEDAASGPPVENELVKGASEGLELQPSALREVMDGGDPGVLSIDGIHGEGESVTTSTNGGATLSTYVDSAMRSTVVTAVAPSDLKVCVAFDYMRIRVGDIWKMEQYTQTLTHMFGDPREHPGSDSGSDTDPSAPQGKREIKGSQKNQPPSSSPKSTKGASPQDDAPVDTETREPRKRRSGESVTETPPKSQLKKQHLRERSKSPGARTGDRLNNGHNSGSPSKRKASGSPPGQRKEAMMPRQLNTETKKTHTYPSNRINEAVTLQVEGDTAHG</sequence>
<dbReference type="SUPFAM" id="SSF56281">
    <property type="entry name" value="Metallo-hydrolase/oxidoreductase"/>
    <property type="match status" value="2"/>
</dbReference>
<dbReference type="GO" id="GO:0042781">
    <property type="term" value="F:3'-tRNA processing endoribonuclease activity"/>
    <property type="evidence" value="ECO:0007669"/>
    <property type="project" value="UniProtKB-EC"/>
</dbReference>
<keyword evidence="7" id="KW-0479">Metal-binding</keyword>
<dbReference type="GO" id="GO:1990180">
    <property type="term" value="P:mitochondrial tRNA 3'-end processing"/>
    <property type="evidence" value="ECO:0007669"/>
    <property type="project" value="TreeGrafter"/>
</dbReference>
<keyword evidence="10" id="KW-0862">Zinc</keyword>
<comment type="caution">
    <text evidence="13">The sequence shown here is derived from an EMBL/GenBank/DDBJ whole genome shotgun (WGS) entry which is preliminary data.</text>
</comment>
<feature type="region of interest" description="Disordered" evidence="11">
    <location>
        <begin position="916"/>
        <end position="1076"/>
    </location>
</feature>
<organism evidence="13 14">
    <name type="scientific">Phaeomoniella chlamydospora</name>
    <name type="common">Phaeoacremonium chlamydosporum</name>
    <dbReference type="NCBI Taxonomy" id="158046"/>
    <lineage>
        <taxon>Eukaryota</taxon>
        <taxon>Fungi</taxon>
        <taxon>Dikarya</taxon>
        <taxon>Ascomycota</taxon>
        <taxon>Pezizomycotina</taxon>
        <taxon>Eurotiomycetes</taxon>
        <taxon>Chaetothyriomycetidae</taxon>
        <taxon>Phaeomoniellales</taxon>
        <taxon>Phaeomoniellaceae</taxon>
        <taxon>Phaeomoniella</taxon>
    </lineage>
</organism>
<name>A0A0G2HHP6_PHACM</name>
<dbReference type="InterPro" id="IPR027794">
    <property type="entry name" value="tRNase_Z_dom"/>
</dbReference>
<accession>A0A0G2HHP6</accession>
<dbReference type="EMBL" id="LCWF01000019">
    <property type="protein sequence ID" value="KKY27940.1"/>
    <property type="molecule type" value="Genomic_DNA"/>
</dbReference>
<evidence type="ECO:0000256" key="11">
    <source>
        <dbReference type="SAM" id="MobiDB-lite"/>
    </source>
</evidence>
<keyword evidence="8" id="KW-0255">Endonuclease</keyword>
<evidence type="ECO:0000256" key="5">
    <source>
        <dbReference type="ARBA" id="ARBA00022694"/>
    </source>
</evidence>